<dbReference type="AlphaFoldDB" id="A0A0K9Q4H6"/>
<reference evidence="3" key="1">
    <citation type="journal article" date="2016" name="Nature">
        <title>The genome of the seagrass Zostera marina reveals angiosperm adaptation to the sea.</title>
        <authorList>
            <person name="Olsen J.L."/>
            <person name="Rouze P."/>
            <person name="Verhelst B."/>
            <person name="Lin Y.-C."/>
            <person name="Bayer T."/>
            <person name="Collen J."/>
            <person name="Dattolo E."/>
            <person name="De Paoli E."/>
            <person name="Dittami S."/>
            <person name="Maumus F."/>
            <person name="Michel G."/>
            <person name="Kersting A."/>
            <person name="Lauritano C."/>
            <person name="Lohaus R."/>
            <person name="Toepel M."/>
            <person name="Tonon T."/>
            <person name="Vanneste K."/>
            <person name="Amirebrahimi M."/>
            <person name="Brakel J."/>
            <person name="Bostroem C."/>
            <person name="Chovatia M."/>
            <person name="Grimwood J."/>
            <person name="Jenkins J.W."/>
            <person name="Jueterbock A."/>
            <person name="Mraz A."/>
            <person name="Stam W.T."/>
            <person name="Tice H."/>
            <person name="Bornberg-Bauer E."/>
            <person name="Green P.J."/>
            <person name="Pearson G.A."/>
            <person name="Procaccini G."/>
            <person name="Duarte C.M."/>
            <person name="Schmutz J."/>
            <person name="Reusch T.B.H."/>
            <person name="Van de Peer Y."/>
        </authorList>
    </citation>
    <scope>NUCLEOTIDE SEQUENCE [LARGE SCALE GENOMIC DNA]</scope>
    <source>
        <strain evidence="3">cv. Finnish</strain>
    </source>
</reference>
<evidence type="ECO:0000313" key="3">
    <source>
        <dbReference type="Proteomes" id="UP000036987"/>
    </source>
</evidence>
<comment type="caution">
    <text evidence="2">The sequence shown here is derived from an EMBL/GenBank/DDBJ whole genome shotgun (WGS) entry which is preliminary data.</text>
</comment>
<dbReference type="EMBL" id="LFYR01000079">
    <property type="protein sequence ID" value="KMZ76166.1"/>
    <property type="molecule type" value="Genomic_DNA"/>
</dbReference>
<evidence type="ECO:0000256" key="1">
    <source>
        <dbReference type="SAM" id="Phobius"/>
    </source>
</evidence>
<accession>A0A0K9Q4H6</accession>
<feature type="transmembrane region" description="Helical" evidence="1">
    <location>
        <begin position="82"/>
        <end position="103"/>
    </location>
</feature>
<sequence>MSHFVKTDEDVEVLKLYRMLRTTTHGPKEIAEFFGKRRPWLLLHENEVKFLTTQFEAINSFVNRPLNIRIAKLKKRYFKKPVIIFSFIDVIFLVGLDVAQIVLEVIK</sequence>
<keyword evidence="3" id="KW-1185">Reference proteome</keyword>
<keyword evidence="1" id="KW-0472">Membrane</keyword>
<gene>
    <name evidence="2" type="ORF">ZOSMA_106G00720</name>
</gene>
<keyword evidence="1" id="KW-1133">Transmembrane helix</keyword>
<protein>
    <submittedName>
        <fullName evidence="2">Uncharacterized protein</fullName>
    </submittedName>
</protein>
<dbReference type="Pfam" id="PF03140">
    <property type="entry name" value="DUF247"/>
    <property type="match status" value="1"/>
</dbReference>
<evidence type="ECO:0000313" key="2">
    <source>
        <dbReference type="EMBL" id="KMZ76166.1"/>
    </source>
</evidence>
<keyword evidence="1" id="KW-0812">Transmembrane</keyword>
<organism evidence="2 3">
    <name type="scientific">Zostera marina</name>
    <name type="common">Eelgrass</name>
    <dbReference type="NCBI Taxonomy" id="29655"/>
    <lineage>
        <taxon>Eukaryota</taxon>
        <taxon>Viridiplantae</taxon>
        <taxon>Streptophyta</taxon>
        <taxon>Embryophyta</taxon>
        <taxon>Tracheophyta</taxon>
        <taxon>Spermatophyta</taxon>
        <taxon>Magnoliopsida</taxon>
        <taxon>Liliopsida</taxon>
        <taxon>Zosteraceae</taxon>
        <taxon>Zostera</taxon>
    </lineage>
</organism>
<name>A0A0K9Q4H6_ZOSMR</name>
<dbReference type="InterPro" id="IPR004158">
    <property type="entry name" value="DUF247_pln"/>
</dbReference>
<dbReference type="Proteomes" id="UP000036987">
    <property type="component" value="Unassembled WGS sequence"/>
</dbReference>
<proteinExistence type="predicted"/>